<evidence type="ECO:0000313" key="3">
    <source>
        <dbReference type="Proteomes" id="UP000436989"/>
    </source>
</evidence>
<gene>
    <name evidence="2" type="ORF">GMA12_14555</name>
</gene>
<sequence>MHQGVEMEHTDDDRRGPGRICPDWCVARHGEQLGEEDWVHVGEPLTVAEGVTAQLCLSVDPDSGAEDGPYVLIGSSEYTSAATVALGQSLIALAIRAGSRPPR</sequence>
<dbReference type="EMBL" id="WOGU01000012">
    <property type="protein sequence ID" value="MUN64345.1"/>
    <property type="molecule type" value="Genomic_DNA"/>
</dbReference>
<protein>
    <submittedName>
        <fullName evidence="2">Uncharacterized protein</fullName>
    </submittedName>
</protein>
<dbReference type="Pfam" id="PF21848">
    <property type="entry name" value="DUF6907"/>
    <property type="match status" value="1"/>
</dbReference>
<evidence type="ECO:0000256" key="1">
    <source>
        <dbReference type="SAM" id="MobiDB-lite"/>
    </source>
</evidence>
<proteinExistence type="predicted"/>
<evidence type="ECO:0000313" key="2">
    <source>
        <dbReference type="EMBL" id="MUN64345.1"/>
    </source>
</evidence>
<dbReference type="RefSeq" id="WP_156270185.1">
    <property type="nucleotide sequence ID" value="NZ_WOGU01000012.1"/>
</dbReference>
<name>A0A6N8GTU4_9MICC</name>
<organism evidence="2 3">
    <name type="scientific">Kocuria sediminis</name>
    <dbReference type="NCBI Taxonomy" id="1038857"/>
    <lineage>
        <taxon>Bacteria</taxon>
        <taxon>Bacillati</taxon>
        <taxon>Actinomycetota</taxon>
        <taxon>Actinomycetes</taxon>
        <taxon>Micrococcales</taxon>
        <taxon>Micrococcaceae</taxon>
        <taxon>Kocuria</taxon>
    </lineage>
</organism>
<keyword evidence="3" id="KW-1185">Reference proteome</keyword>
<comment type="caution">
    <text evidence="2">The sequence shown here is derived from an EMBL/GenBank/DDBJ whole genome shotgun (WGS) entry which is preliminary data.</text>
</comment>
<dbReference type="Proteomes" id="UP000436989">
    <property type="component" value="Unassembled WGS sequence"/>
</dbReference>
<dbReference type="InterPro" id="IPR054202">
    <property type="entry name" value="DUF6907"/>
</dbReference>
<accession>A0A6N8GTU4</accession>
<feature type="region of interest" description="Disordered" evidence="1">
    <location>
        <begin position="1"/>
        <end position="20"/>
    </location>
</feature>
<feature type="compositionally biased region" description="Basic and acidic residues" evidence="1">
    <location>
        <begin position="1"/>
        <end position="16"/>
    </location>
</feature>
<dbReference type="AlphaFoldDB" id="A0A6N8GTU4"/>
<reference evidence="2 3" key="1">
    <citation type="submission" date="2019-12" db="EMBL/GenBank/DDBJ databases">
        <authorList>
            <person name="Shi Y."/>
        </authorList>
    </citation>
    <scope>NUCLEOTIDE SEQUENCE [LARGE SCALE GENOMIC DNA]</scope>
    <source>
        <strain evidence="2 3">JCM 17929</strain>
    </source>
</reference>